<evidence type="ECO:0000256" key="2">
    <source>
        <dbReference type="ARBA" id="ARBA00022723"/>
    </source>
</evidence>
<dbReference type="EMBL" id="JBHTLU010000042">
    <property type="protein sequence ID" value="MFD1224175.1"/>
    <property type="molecule type" value="Genomic_DNA"/>
</dbReference>
<dbReference type="InterPro" id="IPR039650">
    <property type="entry name" value="HdrA-like"/>
</dbReference>
<keyword evidence="2" id="KW-0479">Metal-binding</keyword>
<keyword evidence="3 7" id="KW-0560">Oxidoreductase</keyword>
<keyword evidence="6" id="KW-0472">Membrane</keyword>
<comment type="caution">
    <text evidence="7">The sequence shown here is derived from an EMBL/GenBank/DDBJ whole genome shotgun (WGS) entry which is preliminary data.</text>
</comment>
<protein>
    <submittedName>
        <fullName evidence="7">FAD-dependent oxidoreductase</fullName>
        <ecNumber evidence="7">1.-.-.-</ecNumber>
    </submittedName>
</protein>
<dbReference type="PANTHER" id="PTHR43498">
    <property type="entry name" value="FERREDOXIN:COB-COM HETERODISULFIDE REDUCTASE SUBUNIT A"/>
    <property type="match status" value="1"/>
</dbReference>
<evidence type="ECO:0000256" key="4">
    <source>
        <dbReference type="ARBA" id="ARBA00023004"/>
    </source>
</evidence>
<evidence type="ECO:0000256" key="6">
    <source>
        <dbReference type="SAM" id="Phobius"/>
    </source>
</evidence>
<name>A0ABW3UXH5_9BACL</name>
<feature type="transmembrane region" description="Helical" evidence="6">
    <location>
        <begin position="7"/>
        <end position="26"/>
    </location>
</feature>
<accession>A0ABW3UXH5</accession>
<evidence type="ECO:0000256" key="3">
    <source>
        <dbReference type="ARBA" id="ARBA00023002"/>
    </source>
</evidence>
<organism evidence="7 8">
    <name type="scientific">Paenibacillus vulneris</name>
    <dbReference type="NCBI Taxonomy" id="1133364"/>
    <lineage>
        <taxon>Bacteria</taxon>
        <taxon>Bacillati</taxon>
        <taxon>Bacillota</taxon>
        <taxon>Bacilli</taxon>
        <taxon>Bacillales</taxon>
        <taxon>Paenibacillaceae</taxon>
        <taxon>Paenibacillus</taxon>
    </lineage>
</organism>
<dbReference type="Pfam" id="PF12831">
    <property type="entry name" value="FAD_oxidored"/>
    <property type="match status" value="1"/>
</dbReference>
<keyword evidence="6" id="KW-1133">Transmembrane helix</keyword>
<evidence type="ECO:0000256" key="1">
    <source>
        <dbReference type="ARBA" id="ARBA00022485"/>
    </source>
</evidence>
<evidence type="ECO:0000256" key="5">
    <source>
        <dbReference type="ARBA" id="ARBA00023014"/>
    </source>
</evidence>
<dbReference type="Gene3D" id="3.50.50.60">
    <property type="entry name" value="FAD/NAD(P)-binding domain"/>
    <property type="match status" value="1"/>
</dbReference>
<dbReference type="RefSeq" id="WP_377740191.1">
    <property type="nucleotide sequence ID" value="NZ_BAABJG010000036.1"/>
</dbReference>
<dbReference type="EC" id="1.-.-.-" evidence="7"/>
<dbReference type="Proteomes" id="UP001597180">
    <property type="component" value="Unassembled WGS sequence"/>
</dbReference>
<reference evidence="8" key="1">
    <citation type="journal article" date="2019" name="Int. J. Syst. Evol. Microbiol.">
        <title>The Global Catalogue of Microorganisms (GCM) 10K type strain sequencing project: providing services to taxonomists for standard genome sequencing and annotation.</title>
        <authorList>
            <consortium name="The Broad Institute Genomics Platform"/>
            <consortium name="The Broad Institute Genome Sequencing Center for Infectious Disease"/>
            <person name="Wu L."/>
            <person name="Ma J."/>
        </authorList>
    </citation>
    <scope>NUCLEOTIDE SEQUENCE [LARGE SCALE GENOMIC DNA]</scope>
    <source>
        <strain evidence="8">CCUG 53270</strain>
    </source>
</reference>
<dbReference type="PANTHER" id="PTHR43498:SF1">
    <property type="entry name" value="COB--COM HETERODISULFIDE REDUCTASE IRON-SULFUR SUBUNIT A"/>
    <property type="match status" value="1"/>
</dbReference>
<evidence type="ECO:0000313" key="8">
    <source>
        <dbReference type="Proteomes" id="UP001597180"/>
    </source>
</evidence>
<dbReference type="SUPFAM" id="SSF51905">
    <property type="entry name" value="FAD/NAD(P)-binding domain"/>
    <property type="match status" value="1"/>
</dbReference>
<sequence length="638" mass="70247">MFQVKRFRMWIGAMILVAMIGGILQWDAWKSRSAGIGPQQPLKKVESAAQIKESYDTIVVGTDPEGIAAAVSAARNGLKVLLVDGKDRDILGGLMTLGWLNTLDLNYAPQQPAASGKHNFLNKGIFQEWYNQIEGTSFDTHTAANVFYKMVSGEPNIDLLMKTREIKPLVQAGKAGNAVIGLRIVSADQTEHSVYAKTVIDATQDGDIAAMAGAPFTMGREDIGDASSQMAVTLVFKLGGVTPKVWDSFGKHPHTGSDKMSAWGFPEMKDYVSTNKERVRMRGLNIGRQNDNTVLINAMQIFGVDPLNPESVREGMEIGRKEAEHIVTYMKNNFSEFKRVELLGTAPELYVRETRHLKGEYRLTMTDLMENRDHWDAIAYGSYEVDIQSTNYKDPGSVMMKPKQYGVPFRCLVPLKVDGLLVVGRAASFDSLPHGSARVIPLGMATGEAAGAAAKIALDRGVTFRQLSQSKDGITELRDKLMQQNVELSLYPFDKPAYMQHKAFPGLKAAVSMAVTIGGYDNMNWDLDGKSNPQRFVSHMANVRKVHPAPFQGDAGLSIRHMPTPAKQPLTLDQAALTLAMAAGLKSTREEAVAELVQRGWLKKDTIKQISDPLQLTNGDSYMLIRDFVENTAGVKYE</sequence>
<keyword evidence="1" id="KW-0004">4Fe-4S</keyword>
<dbReference type="InterPro" id="IPR036188">
    <property type="entry name" value="FAD/NAD-bd_sf"/>
</dbReference>
<dbReference type="GO" id="GO:0016491">
    <property type="term" value="F:oxidoreductase activity"/>
    <property type="evidence" value="ECO:0007669"/>
    <property type="project" value="UniProtKB-KW"/>
</dbReference>
<keyword evidence="4" id="KW-0408">Iron</keyword>
<keyword evidence="6" id="KW-0812">Transmembrane</keyword>
<gene>
    <name evidence="7" type="ORF">ACFQ4B_29115</name>
</gene>
<keyword evidence="5" id="KW-0411">Iron-sulfur</keyword>
<proteinExistence type="predicted"/>
<keyword evidence="8" id="KW-1185">Reference proteome</keyword>
<evidence type="ECO:0000313" key="7">
    <source>
        <dbReference type="EMBL" id="MFD1224175.1"/>
    </source>
</evidence>